<feature type="transmembrane region" description="Helical" evidence="2">
    <location>
        <begin position="160"/>
        <end position="181"/>
    </location>
</feature>
<evidence type="ECO:0008006" key="4">
    <source>
        <dbReference type="Google" id="ProtNLM"/>
    </source>
</evidence>
<organism evidence="3">
    <name type="scientific">Caldithrix abyssi</name>
    <dbReference type="NCBI Taxonomy" id="187145"/>
    <lineage>
        <taxon>Bacteria</taxon>
        <taxon>Pseudomonadati</taxon>
        <taxon>Calditrichota</taxon>
        <taxon>Calditrichia</taxon>
        <taxon>Calditrichales</taxon>
        <taxon>Calditrichaceae</taxon>
        <taxon>Caldithrix</taxon>
    </lineage>
</organism>
<sequence length="342" mass="39687">MRIQFFLLGTLWLLGVAFFPALAENQSLIEVKAQVDTSTITIGDHILYSIIIDRQKDVRIIEPGQGLNLGMFEIKDYKFHDPLEKDDHIIQRYDYVISVYDTGKFTIPPYPLAYFTSDSASKPAIIEAPAIDIYVKSVLKGEDKPELKDIKPPIDIPFNYRFWALFAGGILLFLLLVFFLYRLWKRKQEKGYLFTPPPPPPPAHEVALNELQKLYASDLLQNQEYKEFFSRLSEILRAYLEGRYFISALEETTTEIMQEMEHHLNEEHLKQRLHEILSTCDLIKFAKYIPDQQEIERLKEWGVDFVQQTKIVYEAPKEETNEEAESVPATTVQQDSASLDSK</sequence>
<keyword evidence="2" id="KW-1133">Transmembrane helix</keyword>
<feature type="region of interest" description="Disordered" evidence="1">
    <location>
        <begin position="316"/>
        <end position="342"/>
    </location>
</feature>
<dbReference type="EMBL" id="DRTD01000422">
    <property type="protein sequence ID" value="HHE55260.1"/>
    <property type="molecule type" value="Genomic_DNA"/>
</dbReference>
<evidence type="ECO:0000256" key="1">
    <source>
        <dbReference type="SAM" id="MobiDB-lite"/>
    </source>
</evidence>
<comment type="caution">
    <text evidence="3">The sequence shown here is derived from an EMBL/GenBank/DDBJ whole genome shotgun (WGS) entry which is preliminary data.</text>
</comment>
<proteinExistence type="predicted"/>
<feature type="compositionally biased region" description="Polar residues" evidence="1">
    <location>
        <begin position="328"/>
        <end position="342"/>
    </location>
</feature>
<name>A0A7V5H3R7_CALAY</name>
<reference evidence="3" key="1">
    <citation type="journal article" date="2020" name="mSystems">
        <title>Genome- and Community-Level Interaction Insights into Carbon Utilization and Element Cycling Functions of Hydrothermarchaeota in Hydrothermal Sediment.</title>
        <authorList>
            <person name="Zhou Z."/>
            <person name="Liu Y."/>
            <person name="Xu W."/>
            <person name="Pan J."/>
            <person name="Luo Z.H."/>
            <person name="Li M."/>
        </authorList>
    </citation>
    <scope>NUCLEOTIDE SEQUENCE [LARGE SCALE GENOMIC DNA]</scope>
    <source>
        <strain evidence="3">HyVt-76</strain>
    </source>
</reference>
<dbReference type="Proteomes" id="UP000886111">
    <property type="component" value="Unassembled WGS sequence"/>
</dbReference>
<evidence type="ECO:0000256" key="2">
    <source>
        <dbReference type="SAM" id="Phobius"/>
    </source>
</evidence>
<protein>
    <recommendedName>
        <fullName evidence="4">Protein BatD</fullName>
    </recommendedName>
</protein>
<gene>
    <name evidence="3" type="ORF">ENL21_05715</name>
</gene>
<accession>A0A7V5H3R7</accession>
<keyword evidence="2" id="KW-0812">Transmembrane</keyword>
<dbReference type="AlphaFoldDB" id="A0A7V5H3R7"/>
<evidence type="ECO:0000313" key="3">
    <source>
        <dbReference type="EMBL" id="HHE55260.1"/>
    </source>
</evidence>
<keyword evidence="2" id="KW-0472">Membrane</keyword>